<comment type="similarity">
    <text evidence="9">Belongs to the FlhD family.</text>
</comment>
<keyword evidence="2 9" id="KW-1005">Bacterial flagellum biogenesis</keyword>
<dbReference type="AlphaFoldDB" id="A0AA41ZDX6"/>
<dbReference type="InterPro" id="IPR023559">
    <property type="entry name" value="Flagellar_FlhD"/>
</dbReference>
<keyword evidence="1 9" id="KW-0963">Cytoplasm</keyword>
<gene>
    <name evidence="9 10" type="primary">flhD</name>
    <name evidence="10" type="ORF">OQ287_04585</name>
</gene>
<dbReference type="Gene3D" id="1.10.4000.10">
    <property type="entry name" value="Flagellar transcriptional activator FlhD"/>
    <property type="match status" value="1"/>
</dbReference>
<sequence>MNSASSLLEDIRNVNLSYLLLVQRLLNEDRDQAMFRLKISAEMANVLSGLPISELAKLASSSQLLCHFSLDSVPALEALTGSNRTNDLQRTHEAILLAGRSGGEAVAGGKRRG</sequence>
<dbReference type="GO" id="GO:0005737">
    <property type="term" value="C:cytoplasm"/>
    <property type="evidence" value="ECO:0007669"/>
    <property type="project" value="UniProtKB-SubCell"/>
</dbReference>
<organism evidence="10 11">
    <name type="scientific">Larsenimonas rhizosphaerae</name>
    <dbReference type="NCBI Taxonomy" id="2944682"/>
    <lineage>
        <taxon>Bacteria</taxon>
        <taxon>Pseudomonadati</taxon>
        <taxon>Pseudomonadota</taxon>
        <taxon>Gammaproteobacteria</taxon>
        <taxon>Oceanospirillales</taxon>
        <taxon>Halomonadaceae</taxon>
        <taxon>Larsenimonas</taxon>
    </lineage>
</organism>
<dbReference type="GO" id="GO:0003677">
    <property type="term" value="F:DNA binding"/>
    <property type="evidence" value="ECO:0007669"/>
    <property type="project" value="UniProtKB-UniRule"/>
</dbReference>
<dbReference type="Pfam" id="PF05247">
    <property type="entry name" value="FlhD"/>
    <property type="match status" value="1"/>
</dbReference>
<dbReference type="HAMAP" id="MF_00725">
    <property type="entry name" value="FlhD"/>
    <property type="match status" value="1"/>
</dbReference>
<dbReference type="NCBIfam" id="NF002783">
    <property type="entry name" value="PRK02909.1-1"/>
    <property type="match status" value="1"/>
</dbReference>
<comment type="function">
    <text evidence="8 9">Functions in complex with FlhC as a master transcriptional regulator that regulates transcription of several flagellar and non-flagellar operons by binding to their promoter region. Activates expression of class 2 flagellar genes, including fliA, which is a flagellum-specific sigma factor that turns on the class 3 genes. Also regulates genes whose products function in a variety of physiological pathways.</text>
</comment>
<evidence type="ECO:0000256" key="7">
    <source>
        <dbReference type="ARBA" id="ARBA00023163"/>
    </source>
</evidence>
<evidence type="ECO:0000256" key="6">
    <source>
        <dbReference type="ARBA" id="ARBA00023159"/>
    </source>
</evidence>
<evidence type="ECO:0000256" key="3">
    <source>
        <dbReference type="ARBA" id="ARBA00023015"/>
    </source>
</evidence>
<dbReference type="RefSeq" id="WP_250937077.1">
    <property type="nucleotide sequence ID" value="NZ_JAMLJK010000001.1"/>
</dbReference>
<dbReference type="SUPFAM" id="SSF63592">
    <property type="entry name" value="Flagellar transcriptional activator FlhD"/>
    <property type="match status" value="1"/>
</dbReference>
<keyword evidence="3 9" id="KW-0805">Transcription regulation</keyword>
<evidence type="ECO:0000313" key="11">
    <source>
        <dbReference type="Proteomes" id="UP001165678"/>
    </source>
</evidence>
<comment type="caution">
    <text evidence="10">The sequence shown here is derived from an EMBL/GenBank/DDBJ whole genome shotgun (WGS) entry which is preliminary data.</text>
</comment>
<protein>
    <recommendedName>
        <fullName evidence="9">Flagellar transcriptional regulator FlhD</fullName>
    </recommendedName>
</protein>
<proteinExistence type="inferred from homology"/>
<dbReference type="GO" id="GO:0045893">
    <property type="term" value="P:positive regulation of DNA-templated transcription"/>
    <property type="evidence" value="ECO:0007669"/>
    <property type="project" value="InterPro"/>
</dbReference>
<reference evidence="10" key="1">
    <citation type="submission" date="2022-11" db="EMBL/GenBank/DDBJ databases">
        <title>Larsenimonas rhizosphaerae sp. nov., isolated from a tidal mudflat.</title>
        <authorList>
            <person name="Lee S.D."/>
            <person name="Kim I.S."/>
        </authorList>
    </citation>
    <scope>NUCLEOTIDE SEQUENCE</scope>
    <source>
        <strain evidence="10">GH2-1</strain>
    </source>
</reference>
<keyword evidence="10" id="KW-0282">Flagellum</keyword>
<dbReference type="EMBL" id="JAPIVE010000001">
    <property type="protein sequence ID" value="MCX2523509.1"/>
    <property type="molecule type" value="Genomic_DNA"/>
</dbReference>
<comment type="subcellular location">
    <subcellularLocation>
        <location evidence="9">Cytoplasm</location>
    </subcellularLocation>
</comment>
<comment type="subunit">
    <text evidence="9">Homodimer; disulfide-linked. Forms a heterohexamer composed of two FlhC and four FlhD subunits. Each FlhC binds a FlhD dimer, forming a heterotrimer, and a hexamer assembles by dimerization of two heterotrimers.</text>
</comment>
<evidence type="ECO:0000313" key="10">
    <source>
        <dbReference type="EMBL" id="MCX2523509.1"/>
    </source>
</evidence>
<keyword evidence="10" id="KW-0966">Cell projection</keyword>
<evidence type="ECO:0000256" key="9">
    <source>
        <dbReference type="HAMAP-Rule" id="MF_00725"/>
    </source>
</evidence>
<evidence type="ECO:0000256" key="2">
    <source>
        <dbReference type="ARBA" id="ARBA00022795"/>
    </source>
</evidence>
<keyword evidence="11" id="KW-1185">Reference proteome</keyword>
<dbReference type="InterPro" id="IPR036194">
    <property type="entry name" value="FlhD_sf"/>
</dbReference>
<dbReference type="GO" id="GO:1902208">
    <property type="term" value="P:regulation of bacterial-type flagellum assembly"/>
    <property type="evidence" value="ECO:0007669"/>
    <property type="project" value="UniProtKB-UniRule"/>
</dbReference>
<dbReference type="GO" id="GO:0044780">
    <property type="term" value="P:bacterial-type flagellum assembly"/>
    <property type="evidence" value="ECO:0007669"/>
    <property type="project" value="InterPro"/>
</dbReference>
<name>A0AA41ZDX6_9GAMM</name>
<feature type="disulfide bond" description="Interchain" evidence="9">
    <location>
        <position position="66"/>
    </location>
</feature>
<keyword evidence="5 9" id="KW-1015">Disulfide bond</keyword>
<accession>A0AA41ZDX6</accession>
<keyword evidence="6 9" id="KW-0010">Activator</keyword>
<dbReference type="Proteomes" id="UP001165678">
    <property type="component" value="Unassembled WGS sequence"/>
</dbReference>
<evidence type="ECO:0000256" key="4">
    <source>
        <dbReference type="ARBA" id="ARBA00023125"/>
    </source>
</evidence>
<evidence type="ECO:0000256" key="1">
    <source>
        <dbReference type="ARBA" id="ARBA00022490"/>
    </source>
</evidence>
<comment type="domain">
    <text evidence="9">The C-terminal region contains a putative helix-turn-helix (HTH) motif, suggesting that this region may bind DNA.</text>
</comment>
<keyword evidence="4 9" id="KW-0238">DNA-binding</keyword>
<keyword evidence="10" id="KW-0969">Cilium</keyword>
<keyword evidence="7 9" id="KW-0804">Transcription</keyword>
<evidence type="ECO:0000256" key="5">
    <source>
        <dbReference type="ARBA" id="ARBA00023157"/>
    </source>
</evidence>
<evidence type="ECO:0000256" key="8">
    <source>
        <dbReference type="ARBA" id="ARBA00025431"/>
    </source>
</evidence>